<comment type="caution">
    <text evidence="1">The sequence shown here is derived from an EMBL/GenBank/DDBJ whole genome shotgun (WGS) entry which is preliminary data.</text>
</comment>
<dbReference type="InterPro" id="IPR048275">
    <property type="entry name" value="Cinnamycin_RiPP"/>
</dbReference>
<dbReference type="EMBL" id="BAAABW010000039">
    <property type="protein sequence ID" value="GAA0379481.1"/>
    <property type="molecule type" value="Genomic_DNA"/>
</dbReference>
<dbReference type="RefSeq" id="WP_301888487.1">
    <property type="nucleotide sequence ID" value="NZ_BAAABW010000039.1"/>
</dbReference>
<dbReference type="NCBIfam" id="NF033431">
    <property type="entry name" value="cinnamycin_RiPP"/>
    <property type="match status" value="1"/>
</dbReference>
<evidence type="ECO:0000313" key="2">
    <source>
        <dbReference type="Proteomes" id="UP001500063"/>
    </source>
</evidence>
<dbReference type="InterPro" id="IPR046016">
    <property type="entry name" value="Dur/DurB-like"/>
</dbReference>
<proteinExistence type="predicted"/>
<keyword evidence="2" id="KW-1185">Reference proteome</keyword>
<dbReference type="Pfam" id="PF19398">
    <property type="entry name" value="DurB-like"/>
    <property type="match status" value="1"/>
</dbReference>
<sequence>MTTTMLRQAVVDAEFRAAVLADPAAFGLSAESLPAAVEDFDQESLDFWTEGAATMDAAACSTTCSSGPLTILCDGSTKQ</sequence>
<accession>A0ABN0Y0Y1</accession>
<gene>
    <name evidence="1" type="ORF">GCM10010319_67580</name>
</gene>
<dbReference type="Proteomes" id="UP001500063">
    <property type="component" value="Unassembled WGS sequence"/>
</dbReference>
<evidence type="ECO:0000313" key="1">
    <source>
        <dbReference type="EMBL" id="GAA0379481.1"/>
    </source>
</evidence>
<evidence type="ECO:0008006" key="3">
    <source>
        <dbReference type="Google" id="ProtNLM"/>
    </source>
</evidence>
<reference evidence="1 2" key="1">
    <citation type="journal article" date="2019" name="Int. J. Syst. Evol. Microbiol.">
        <title>The Global Catalogue of Microorganisms (GCM) 10K type strain sequencing project: providing services to taxonomists for standard genome sequencing and annotation.</title>
        <authorList>
            <consortium name="The Broad Institute Genomics Platform"/>
            <consortium name="The Broad Institute Genome Sequencing Center for Infectious Disease"/>
            <person name="Wu L."/>
            <person name="Ma J."/>
        </authorList>
    </citation>
    <scope>NUCLEOTIDE SEQUENCE [LARGE SCALE GENOMIC DNA]</scope>
    <source>
        <strain evidence="1 2">JCM 4565</strain>
    </source>
</reference>
<name>A0ABN0Y0Y1_9ACTN</name>
<organism evidence="1 2">
    <name type="scientific">Streptomyces blastmyceticus</name>
    <dbReference type="NCBI Taxonomy" id="68180"/>
    <lineage>
        <taxon>Bacteria</taxon>
        <taxon>Bacillati</taxon>
        <taxon>Actinomycetota</taxon>
        <taxon>Actinomycetes</taxon>
        <taxon>Kitasatosporales</taxon>
        <taxon>Streptomycetaceae</taxon>
        <taxon>Streptomyces</taxon>
    </lineage>
</organism>
<protein>
    <recommendedName>
        <fullName evidence="3">Cinnamycin family lantibiotic</fullName>
    </recommendedName>
</protein>